<dbReference type="EMBL" id="WSFO01000004">
    <property type="protein sequence ID" value="KAE9630592.1"/>
    <property type="molecule type" value="Genomic_DNA"/>
</dbReference>
<dbReference type="InterPro" id="IPR016024">
    <property type="entry name" value="ARM-type_fold"/>
</dbReference>
<dbReference type="GO" id="GO:0016491">
    <property type="term" value="F:oxidoreductase activity"/>
    <property type="evidence" value="ECO:0007669"/>
    <property type="project" value="TreeGrafter"/>
</dbReference>
<gene>
    <name evidence="1" type="ORF">GP644_09370</name>
</gene>
<evidence type="ECO:0000313" key="1">
    <source>
        <dbReference type="EMBL" id="KAE9630592.1"/>
    </source>
</evidence>
<sequence length="698" mass="74233">MRHPMLADPIRTTDITSAILPHVQSENEVIRCAAVRALGRNGQDDPRSREVLLELIRDGDPDIRSDAIEALAPLAQAKDVDMILESLQADPVREVKLAAIQILVALKDTKCIPQLRALALSKCEDSVVWEDEIADWDDWMDIQIAAINALGTLGASDSIDDLLAALNDEMGQTLDIPVFRALAQLGQQGLVWLLATVEAGKGLARKRAADALADVDPDLLRPHLDRLTGADDVALRLLGLSLLSADDPKAEQLTLQDVSQDLRLEGLVQFAQSRPEWVIAALADPSERVQATALEQLELPLPDYLHDMLVDNILAWLLNGGAVLTPAAATLLPKVAPQRAAGPLNALASDADRPIEARLAAIRGLGGIGGPAMSEILGALLADRSQQVRLVALHEIKALAQAGDRTALDILVHAIGGTQLDEEDKVQVLNLGVAPDVGTPKEDAPSNLRISEEGEILQEDPAESDVPATGSTLAALQLITPEAEAQAVKSKPKGKKNRVAIEGPDAVGEDLSCAAIEAARTLGSVRVAAAVASQITASSDRIRIASWRALTTGFPSCFEAAQAAPMALCDASPEVRREALKVLILTDQLDRYLLQALEDQDALVRADAVAQLSDERLLPFISDTAVSVRHAALSTALDSGDRNLSAQAIAQVFAAGRVDTLAWAVKQSDDMQAEAVRRLNTGKEGRASFIILDALAAS</sequence>
<dbReference type="SUPFAM" id="SSF48371">
    <property type="entry name" value="ARM repeat"/>
    <property type="match status" value="2"/>
</dbReference>
<dbReference type="PANTHER" id="PTHR12697:SF38">
    <property type="entry name" value="PBS LYASE HEAT DOMAIN PROTEIN REPEAT-CONTAINING PROTEIN"/>
    <property type="match status" value="1"/>
</dbReference>
<dbReference type="AlphaFoldDB" id="A0A6A4RK82"/>
<reference evidence="1 2" key="1">
    <citation type="submission" date="2019-12" db="EMBL/GenBank/DDBJ databases">
        <authorList>
            <person name="Zhang Y.-J."/>
        </authorList>
    </citation>
    <scope>NUCLEOTIDE SEQUENCE [LARGE SCALE GENOMIC DNA]</scope>
    <source>
        <strain evidence="1 2">H18S-6</strain>
    </source>
</reference>
<proteinExistence type="predicted"/>
<protein>
    <recommendedName>
        <fullName evidence="3">HEAT repeat</fullName>
    </recommendedName>
</protein>
<organism evidence="1 2">
    <name type="scientific">Parasedimentitalea maritima</name>
    <dbReference type="NCBI Taxonomy" id="2578117"/>
    <lineage>
        <taxon>Bacteria</taxon>
        <taxon>Pseudomonadati</taxon>
        <taxon>Pseudomonadota</taxon>
        <taxon>Alphaproteobacteria</taxon>
        <taxon>Rhodobacterales</taxon>
        <taxon>Paracoccaceae</taxon>
        <taxon>Parasedimentitalea</taxon>
    </lineage>
</organism>
<dbReference type="Proteomes" id="UP000441586">
    <property type="component" value="Unassembled WGS sequence"/>
</dbReference>
<dbReference type="InterPro" id="IPR004155">
    <property type="entry name" value="PBS_lyase_HEAT"/>
</dbReference>
<dbReference type="Pfam" id="PF13646">
    <property type="entry name" value="HEAT_2"/>
    <property type="match status" value="1"/>
</dbReference>
<accession>A0A6A4RK82</accession>
<name>A0A6A4RK82_9RHOB</name>
<evidence type="ECO:0008006" key="3">
    <source>
        <dbReference type="Google" id="ProtNLM"/>
    </source>
</evidence>
<dbReference type="Pfam" id="PF03130">
    <property type="entry name" value="HEAT_PBS"/>
    <property type="match status" value="1"/>
</dbReference>
<dbReference type="SMART" id="SM00567">
    <property type="entry name" value="EZ_HEAT"/>
    <property type="match status" value="6"/>
</dbReference>
<evidence type="ECO:0000313" key="2">
    <source>
        <dbReference type="Proteomes" id="UP000441586"/>
    </source>
</evidence>
<dbReference type="InterPro" id="IPR011989">
    <property type="entry name" value="ARM-like"/>
</dbReference>
<dbReference type="PANTHER" id="PTHR12697">
    <property type="entry name" value="PBS LYASE HEAT-LIKE PROTEIN"/>
    <property type="match status" value="1"/>
</dbReference>
<dbReference type="Gene3D" id="1.25.10.10">
    <property type="entry name" value="Leucine-rich Repeat Variant"/>
    <property type="match status" value="4"/>
</dbReference>
<comment type="caution">
    <text evidence="1">The sequence shown here is derived from an EMBL/GenBank/DDBJ whole genome shotgun (WGS) entry which is preliminary data.</text>
</comment>